<organism evidence="1">
    <name type="scientific">marine metagenome</name>
    <dbReference type="NCBI Taxonomy" id="408172"/>
    <lineage>
        <taxon>unclassified sequences</taxon>
        <taxon>metagenomes</taxon>
        <taxon>ecological metagenomes</taxon>
    </lineage>
</organism>
<dbReference type="EMBL" id="UINC01053734">
    <property type="protein sequence ID" value="SVB70622.1"/>
    <property type="molecule type" value="Genomic_DNA"/>
</dbReference>
<dbReference type="AlphaFoldDB" id="A0A382G6Z0"/>
<evidence type="ECO:0000313" key="1">
    <source>
        <dbReference type="EMBL" id="SVB70622.1"/>
    </source>
</evidence>
<reference evidence="1" key="1">
    <citation type="submission" date="2018-05" db="EMBL/GenBank/DDBJ databases">
        <authorList>
            <person name="Lanie J.A."/>
            <person name="Ng W.-L."/>
            <person name="Kazmierczak K.M."/>
            <person name="Andrzejewski T.M."/>
            <person name="Davidsen T.M."/>
            <person name="Wayne K.J."/>
            <person name="Tettelin H."/>
            <person name="Glass J.I."/>
            <person name="Rusch D."/>
            <person name="Podicherti R."/>
            <person name="Tsui H.-C.T."/>
            <person name="Winkler M.E."/>
        </authorList>
    </citation>
    <scope>NUCLEOTIDE SEQUENCE</scope>
</reference>
<name>A0A382G6Z0_9ZZZZ</name>
<accession>A0A382G6Z0</accession>
<protein>
    <submittedName>
        <fullName evidence="1">Uncharacterized protein</fullName>
    </submittedName>
</protein>
<gene>
    <name evidence="1" type="ORF">METZ01_LOCUS223476</name>
</gene>
<sequence length="72" mass="8105">MIFGNFYSLLDRGSFPNIRNLADVVKVFVVKFQPVNTRKSGTNLQLKPGGTSTSRDVGIKLKYKHVDLFCVK</sequence>
<proteinExistence type="predicted"/>